<dbReference type="RefSeq" id="XP_040628060.1">
    <property type="nucleotide sequence ID" value="XM_040773019.1"/>
</dbReference>
<dbReference type="GO" id="GO:0015031">
    <property type="term" value="P:protein transport"/>
    <property type="evidence" value="ECO:0007669"/>
    <property type="project" value="UniProtKB-KW"/>
</dbReference>
<dbReference type="InterPro" id="IPR032817">
    <property type="entry name" value="Mon2_C"/>
</dbReference>
<dbReference type="PANTHER" id="PTHR10663">
    <property type="entry name" value="GUANYL-NUCLEOTIDE EXCHANGE FACTOR"/>
    <property type="match status" value="1"/>
</dbReference>
<dbReference type="GO" id="GO:0005794">
    <property type="term" value="C:Golgi apparatus"/>
    <property type="evidence" value="ECO:0007669"/>
    <property type="project" value="UniProtKB-ARBA"/>
</dbReference>
<dbReference type="InterPro" id="IPR016024">
    <property type="entry name" value="ARM-type_fold"/>
</dbReference>
<evidence type="ECO:0000256" key="3">
    <source>
        <dbReference type="ARBA" id="ARBA00022927"/>
    </source>
</evidence>
<feature type="domain" description="Mon2/Sec7/BIG1-like dimerisation and cyclophilin-binding" evidence="7">
    <location>
        <begin position="5"/>
        <end position="176"/>
    </location>
</feature>
<keyword evidence="9" id="KW-1185">Reference proteome</keyword>
<dbReference type="EMBL" id="JH795865">
    <property type="protein sequence ID" value="EJU01163.1"/>
    <property type="molecule type" value="Genomic_DNA"/>
</dbReference>
<dbReference type="Pfam" id="PF16213">
    <property type="entry name" value="DCB"/>
    <property type="match status" value="1"/>
</dbReference>
<dbReference type="HOGENOM" id="CLU_001169_1_0_1"/>
<name>M5GB32_DACPD</name>
<evidence type="ECO:0000259" key="5">
    <source>
        <dbReference type="Pfam" id="PF12783"/>
    </source>
</evidence>
<comment type="similarity">
    <text evidence="1">Belongs to the MON2 family.</text>
</comment>
<keyword evidence="3" id="KW-0653">Protein transport</keyword>
<dbReference type="OMA" id="AWRLCLN"/>
<dbReference type="InterPro" id="IPR032629">
    <property type="entry name" value="DCB_dom"/>
</dbReference>
<dbReference type="STRING" id="1858805.M5GB32"/>
<feature type="compositionally biased region" description="Low complexity" evidence="4">
    <location>
        <begin position="784"/>
        <end position="798"/>
    </location>
</feature>
<evidence type="ECO:0000256" key="2">
    <source>
        <dbReference type="ARBA" id="ARBA00022448"/>
    </source>
</evidence>
<dbReference type="Pfam" id="PF12783">
    <property type="entry name" value="Sec7-like_HUS"/>
    <property type="match status" value="1"/>
</dbReference>
<evidence type="ECO:0000259" key="6">
    <source>
        <dbReference type="Pfam" id="PF16206"/>
    </source>
</evidence>
<dbReference type="PANTHER" id="PTHR10663:SF333">
    <property type="entry name" value="PROTEIN MON2 HOMOLOG"/>
    <property type="match status" value="1"/>
</dbReference>
<evidence type="ECO:0000313" key="8">
    <source>
        <dbReference type="EMBL" id="EJU01163.1"/>
    </source>
</evidence>
<gene>
    <name evidence="8" type="ORF">DACRYDRAFT_22928</name>
</gene>
<feature type="region of interest" description="Disordered" evidence="4">
    <location>
        <begin position="1"/>
        <end position="29"/>
    </location>
</feature>
<evidence type="ECO:0000256" key="1">
    <source>
        <dbReference type="ARBA" id="ARBA00008144"/>
    </source>
</evidence>
<reference evidence="8 9" key="1">
    <citation type="journal article" date="2012" name="Science">
        <title>The Paleozoic origin of enzymatic lignin decomposition reconstructed from 31 fungal genomes.</title>
        <authorList>
            <person name="Floudas D."/>
            <person name="Binder M."/>
            <person name="Riley R."/>
            <person name="Barry K."/>
            <person name="Blanchette R.A."/>
            <person name="Henrissat B."/>
            <person name="Martinez A.T."/>
            <person name="Otillar R."/>
            <person name="Spatafora J.W."/>
            <person name="Yadav J.S."/>
            <person name="Aerts A."/>
            <person name="Benoit I."/>
            <person name="Boyd A."/>
            <person name="Carlson A."/>
            <person name="Copeland A."/>
            <person name="Coutinho P.M."/>
            <person name="de Vries R.P."/>
            <person name="Ferreira P."/>
            <person name="Findley K."/>
            <person name="Foster B."/>
            <person name="Gaskell J."/>
            <person name="Glotzer D."/>
            <person name="Gorecki P."/>
            <person name="Heitman J."/>
            <person name="Hesse C."/>
            <person name="Hori C."/>
            <person name="Igarashi K."/>
            <person name="Jurgens J.A."/>
            <person name="Kallen N."/>
            <person name="Kersten P."/>
            <person name="Kohler A."/>
            <person name="Kuees U."/>
            <person name="Kumar T.K.A."/>
            <person name="Kuo A."/>
            <person name="LaButti K."/>
            <person name="Larrondo L.F."/>
            <person name="Lindquist E."/>
            <person name="Ling A."/>
            <person name="Lombard V."/>
            <person name="Lucas S."/>
            <person name="Lundell T."/>
            <person name="Martin R."/>
            <person name="McLaughlin D.J."/>
            <person name="Morgenstern I."/>
            <person name="Morin E."/>
            <person name="Murat C."/>
            <person name="Nagy L.G."/>
            <person name="Nolan M."/>
            <person name="Ohm R.A."/>
            <person name="Patyshakuliyeva A."/>
            <person name="Rokas A."/>
            <person name="Ruiz-Duenas F.J."/>
            <person name="Sabat G."/>
            <person name="Salamov A."/>
            <person name="Samejima M."/>
            <person name="Schmutz J."/>
            <person name="Slot J.C."/>
            <person name="St John F."/>
            <person name="Stenlid J."/>
            <person name="Sun H."/>
            <person name="Sun S."/>
            <person name="Syed K."/>
            <person name="Tsang A."/>
            <person name="Wiebenga A."/>
            <person name="Young D."/>
            <person name="Pisabarro A."/>
            <person name="Eastwood D.C."/>
            <person name="Martin F."/>
            <person name="Cullen D."/>
            <person name="Grigoriev I.V."/>
            <person name="Hibbett D.S."/>
        </authorList>
    </citation>
    <scope>NUCLEOTIDE SEQUENCE [LARGE SCALE GENOMIC DNA]</scope>
    <source>
        <strain evidence="8 9">DJM-731 SS1</strain>
    </source>
</reference>
<dbReference type="InterPro" id="IPR032691">
    <property type="entry name" value="Mon2/Sec7/BIG1-like_HUS"/>
</dbReference>
<evidence type="ECO:0000313" key="9">
    <source>
        <dbReference type="Proteomes" id="UP000030653"/>
    </source>
</evidence>
<dbReference type="GeneID" id="63688081"/>
<evidence type="ECO:0000259" key="7">
    <source>
        <dbReference type="Pfam" id="PF16213"/>
    </source>
</evidence>
<proteinExistence type="inferred from homology"/>
<organism evidence="8 9">
    <name type="scientific">Dacryopinax primogenitus (strain DJM 731)</name>
    <name type="common">Brown rot fungus</name>
    <dbReference type="NCBI Taxonomy" id="1858805"/>
    <lineage>
        <taxon>Eukaryota</taxon>
        <taxon>Fungi</taxon>
        <taxon>Dikarya</taxon>
        <taxon>Basidiomycota</taxon>
        <taxon>Agaricomycotina</taxon>
        <taxon>Dacrymycetes</taxon>
        <taxon>Dacrymycetales</taxon>
        <taxon>Dacrymycetaceae</taxon>
        <taxon>Dacryopinax</taxon>
    </lineage>
</organism>
<dbReference type="Pfam" id="PF16206">
    <property type="entry name" value="Mon2_C"/>
    <property type="match status" value="2"/>
</dbReference>
<feature type="domain" description="Mon2/Sec7/BIG1-like HUS" evidence="5">
    <location>
        <begin position="202"/>
        <end position="357"/>
    </location>
</feature>
<protein>
    <recommendedName>
        <fullName evidence="10">Protein MON2 homolog</fullName>
    </recommendedName>
</protein>
<sequence>MSALGMLSTDLQSISTESRRKHPEVRDAAEQSLAVLRSSPDEAAASLLKGDKKSDTLLQPVFLSCQTRNSKLASIALGTLQRLVASRLISPSFAPRIISTLSTDCLTGGVDIQLKVLQTLLSLLTAFSDVSGELLAEALLACFKLHESKAAVVSSTAAATLRQLVILVFDKVADEDQNGSAEAAFKSVQLPDGTNIPLRPFARDAYLIFSDLLLLVNSQKAYFLHLTSLSKTFTLELIESVLTNHHQLFRTHSELTALLERQLCPFLLKALSDRPHFPLMLRSVRVVFLFLRQFTRDLSAEAEVFLSVLTKSISGDNINGEKERPTWVRVLSAEVLRGLCAHPDLLASLFELYDLRTSEGRSPVFSNLITALARLASSKPSLLGTNAALSGAHLSTPGLGLPTVHENPSSYDVAGVAGMVASAAVAGVSGVVGGMMGGEGGLSAQSSAMKVPCIDQLDKTDAPVIPDGYVYLLALQTLCTVAEGLHTQTLPIYNTIMERKGQHSALFQGMAPRALDMKELPSDNSETQRLRLSYAMTESGWPALLASLSFFMSTNLSDELFVDVLGAFRALIYVSGVLGLATPRDAFFTSLSKFAVPPRTVSAYDAWTDGPHPTPKTPMLSMDSLAASSSAPSLVPPTLGDRNVACLKVYVSCAHYLAAVLGKSWYDVFETLQNAEHVLGFRIQSKGGQMTGQDPFSPKPPQPPAGGKHTEQKPRHPMLNDLDKDAVSQVIRKLFEASKLLDIAGFTAFVSSLCKLSADMVDMQTRAFEGTMVEDAMTGSQEELASAPATASPTPLSPRSEKVMRRASGMAMPKIVRNGDFGINKLGVVVALNLQRLVLPEAHATLAAVIRHLLMVLSGSMTPSILRLQATDTLDESLLLLSRIFGPETDSTGQVQRQVLDALAAQMSVHSLHGSSSTLEIRKAGLDTLHMILQQAGHTLVLGWETIFQILSSVIRLDLYSFEESTNVVQLGSPKRRPAPIITASVKNDASLIRVAFSSLKLICSDYLPSLSVEQLRLCITTLVTFGQQKEDLNIALTAGGGLLSNLSDYIQTKRIGESAEYDTLWMFLLNQLLVLCDDNRAEARNGSIQTLSRTLQLYGTTMTEAMWDECLWKVLLTLLENLPAKSTDSALSGVSPGPSPPTAVTVTTAQPIDNSWNDTRILAWHSLSAVISEFLAKPICALPSFNLAWTKLLSLIQHAVLSQPNSVGAAAMRALERIMKASNALTDLDSTDHSSFWENSWTTWSKIGLSAVAVDSMRKGYTQDILLALMETGSVVYGLSGKQWDIERCRVLLRISRGVMEYRHSPEYRLDVDSLSPCQAAVLRVIEVLDESVGDTVSLVLKELAYYTRLAFLPFTDGLKSPVTAIPPNSAISNTTAAKKATYIAVAKATMPLLVDRFSSNWTNVQLYNDGAVEDIIAADALPMALKYLCPAASRIGADPPLWKTATSSFISILGKISSGLEQLKDGVRDDALVRIWTEVVQCLEGALTADCSAGLVMPLVEQDSEEQFDRSLLLAMEQHVLPYLGKQKLPIDLVQRLPQLLESSSVLHRPEDELNFVPVPDTHASPLTQDNQPHTPQSVAARSRSEHAIYGDPVSVTALSRERFRYWCFDLLFATCSNSNSDHEPERRRLAALSLPILIGRCKGILASHVADTQLLGNIPFARIREEELLYALRKMLELRLWVGSFWAALSDDPSSNSLAQPNTDPSLPASSIIRDLMLRSSRAHIYVLYGLLCRIAASSHAGPIAWVAPDSALSNTPSKDSPMDPILADARQLACACLLELGTEMAV</sequence>
<dbReference type="SUPFAM" id="SSF48371">
    <property type="entry name" value="ARM repeat"/>
    <property type="match status" value="2"/>
</dbReference>
<evidence type="ECO:0008006" key="10">
    <source>
        <dbReference type="Google" id="ProtNLM"/>
    </source>
</evidence>
<feature type="domain" description="Mon2 C-terminal" evidence="6">
    <location>
        <begin position="1061"/>
        <end position="1235"/>
    </location>
</feature>
<feature type="region of interest" description="Disordered" evidence="4">
    <location>
        <begin position="778"/>
        <end position="800"/>
    </location>
</feature>
<dbReference type="OrthoDB" id="294853at2759"/>
<dbReference type="Proteomes" id="UP000030653">
    <property type="component" value="Unassembled WGS sequence"/>
</dbReference>
<feature type="domain" description="Mon2 C-terminal" evidence="6">
    <location>
        <begin position="1380"/>
        <end position="1548"/>
    </location>
</feature>
<accession>M5GB32</accession>
<keyword evidence="2" id="KW-0813">Transport</keyword>
<evidence type="ECO:0000256" key="4">
    <source>
        <dbReference type="SAM" id="MobiDB-lite"/>
    </source>
</evidence>
<feature type="region of interest" description="Disordered" evidence="4">
    <location>
        <begin position="688"/>
        <end position="718"/>
    </location>
</feature>